<keyword evidence="15" id="KW-1185">Reference proteome</keyword>
<name>A0AAF0X7I0_DAUCS</name>
<dbReference type="GO" id="GO:0005576">
    <property type="term" value="C:extracellular region"/>
    <property type="evidence" value="ECO:0007669"/>
    <property type="project" value="UniProtKB-SubCell"/>
</dbReference>
<dbReference type="InterPro" id="IPR000209">
    <property type="entry name" value="Peptidase_S8/S53_dom"/>
</dbReference>
<dbReference type="Gene3D" id="3.50.30.30">
    <property type="match status" value="1"/>
</dbReference>
<evidence type="ECO:0000256" key="5">
    <source>
        <dbReference type="ARBA" id="ARBA00022729"/>
    </source>
</evidence>
<feature type="active site" description="Charge relay system" evidence="9">
    <location>
        <position position="148"/>
    </location>
</feature>
<feature type="domain" description="Inhibitor I9" evidence="12">
    <location>
        <begin position="30"/>
        <end position="115"/>
    </location>
</feature>
<evidence type="ECO:0000259" key="13">
    <source>
        <dbReference type="Pfam" id="PF17766"/>
    </source>
</evidence>
<reference evidence="14" key="2">
    <citation type="submission" date="2022-03" db="EMBL/GenBank/DDBJ databases">
        <title>Draft title - Genomic analysis of global carrot germplasm unveils the trajectory of domestication and the origin of high carotenoid orange carrot.</title>
        <authorList>
            <person name="Iorizzo M."/>
            <person name="Ellison S."/>
            <person name="Senalik D."/>
            <person name="Macko-Podgorni A."/>
            <person name="Grzebelus D."/>
            <person name="Bostan H."/>
            <person name="Rolling W."/>
            <person name="Curaba J."/>
            <person name="Simon P."/>
        </authorList>
    </citation>
    <scope>NUCLEOTIDE SEQUENCE</scope>
    <source>
        <tissue evidence="14">Leaf</tissue>
    </source>
</reference>
<dbReference type="Pfam" id="PF05922">
    <property type="entry name" value="Inhibitor_I9"/>
    <property type="match status" value="1"/>
</dbReference>
<dbReference type="Pfam" id="PF17766">
    <property type="entry name" value="fn3_6"/>
    <property type="match status" value="1"/>
</dbReference>
<dbReference type="EMBL" id="CP093347">
    <property type="protein sequence ID" value="WOH02850.1"/>
    <property type="molecule type" value="Genomic_DNA"/>
</dbReference>
<dbReference type="Gene3D" id="2.60.40.2310">
    <property type="match status" value="1"/>
</dbReference>
<evidence type="ECO:0000256" key="4">
    <source>
        <dbReference type="ARBA" id="ARBA00022670"/>
    </source>
</evidence>
<feature type="signal peptide" evidence="10">
    <location>
        <begin position="1"/>
        <end position="27"/>
    </location>
</feature>
<dbReference type="InterPro" id="IPR018247">
    <property type="entry name" value="EF_Hand_1_Ca_BS"/>
</dbReference>
<sequence length="765" mass="82240">MAAQIHFNVCILLITISQFIFTSLAHGTDSYIVHMDLSAMPKAYSDHHSWYLATLASRTEESKISTTTIPSSSKIIYTYTNAMHGFSAVLSDSELESIKSSPGYVSSFRDVPVKLDTTHTFKFLDLNSNYGAWPESDYGKDVIIGVIDTGVWPESKSYDDYGMAPIPSKWKGTCEIGTQFNSSLCNKKLIGARYFSKGLLARHPNATIAMNSARDTDGHGTHTSSTAAGNYVDNASYFGYAYGTARGMAPNARVAMYKALFDEGSASSDILAAIDQAIEDGVDVLSISLGLDGVAFFEDPIAISTFAALEKGIFVSTSAGNEGPYLETLHNGTPWVLTVAAGSIDREYLAYITLGNGAVITGQTLYPGNSTSGQDYNILFKGACHNDTELKEAGENIVLCQFESGDALTEQVYACVSANVSAAIFITNSSDLGLFLQTSFPALLLNPQDGETILNYVDSNEKAKASFEYQKTSLGTKPAPKVAAYSSRGPSPSCPFVLKPDILGPGDLVLASWPSNVEAARVGSTEYFSDFNLLSGTSMSCPHLAGLAALLKGAHRDWSPAAIRSAMMTTADFLDNTNSPIQDIGYNQPATPFATGAGHVNPNKALDPGLIYDVNALDYINLLCALNYTSKQIQTVTRTGTNNCSSPSLDLNYPSFIAFFDASDSGVLAQQEFQRTVTNVGDEISVYEAKITPMDGLVVRAVPDKLVFKEKYDKQSYKLVVQGPRKLKSSIIHGSISWIQVGGKHVVRSPILVTNLSSDILPGDD</sequence>
<dbReference type="SUPFAM" id="SSF52743">
    <property type="entry name" value="Subtilisin-like"/>
    <property type="match status" value="1"/>
</dbReference>
<dbReference type="FunFam" id="3.30.70.80:FF:000003">
    <property type="entry name" value="Subtilisin-like protease SBT1.9"/>
    <property type="match status" value="1"/>
</dbReference>
<dbReference type="Gene3D" id="3.30.70.80">
    <property type="entry name" value="Peptidase S8 propeptide/proteinase inhibitor I9"/>
    <property type="match status" value="1"/>
</dbReference>
<dbReference type="PANTHER" id="PTHR10795">
    <property type="entry name" value="PROPROTEIN CONVERTASE SUBTILISIN/KEXIN"/>
    <property type="match status" value="1"/>
</dbReference>
<dbReference type="InterPro" id="IPR037045">
    <property type="entry name" value="S8pro/Inhibitor_I9_sf"/>
</dbReference>
<dbReference type="GO" id="GO:0004252">
    <property type="term" value="F:serine-type endopeptidase activity"/>
    <property type="evidence" value="ECO:0007669"/>
    <property type="project" value="InterPro"/>
</dbReference>
<dbReference type="GO" id="GO:0006508">
    <property type="term" value="P:proteolysis"/>
    <property type="evidence" value="ECO:0007669"/>
    <property type="project" value="UniProtKB-KW"/>
</dbReference>
<dbReference type="Gene3D" id="3.40.50.200">
    <property type="entry name" value="Peptidase S8/S53 domain"/>
    <property type="match status" value="1"/>
</dbReference>
<evidence type="ECO:0000256" key="2">
    <source>
        <dbReference type="ARBA" id="ARBA00011073"/>
    </source>
</evidence>
<proteinExistence type="inferred from homology"/>
<feature type="domain" description="Peptidase S8/S53" evidence="11">
    <location>
        <begin position="139"/>
        <end position="577"/>
    </location>
</feature>
<evidence type="ECO:0000256" key="9">
    <source>
        <dbReference type="PIRSR" id="PIRSR615500-1"/>
    </source>
</evidence>
<keyword evidence="3" id="KW-0964">Secreted</keyword>
<accession>A0AAF0X7I0</accession>
<keyword evidence="6" id="KW-0378">Hydrolase</keyword>
<evidence type="ECO:0000256" key="8">
    <source>
        <dbReference type="ARBA" id="ARBA00023180"/>
    </source>
</evidence>
<dbReference type="InterPro" id="IPR015500">
    <property type="entry name" value="Peptidase_S8_subtilisin-rel"/>
</dbReference>
<dbReference type="CDD" id="cd02120">
    <property type="entry name" value="PA_subtilisin_like"/>
    <property type="match status" value="1"/>
</dbReference>
<dbReference type="AlphaFoldDB" id="A0AAF0X7I0"/>
<dbReference type="InterPro" id="IPR036852">
    <property type="entry name" value="Peptidase_S8/S53_dom_sf"/>
</dbReference>
<evidence type="ECO:0000313" key="15">
    <source>
        <dbReference type="Proteomes" id="UP000077755"/>
    </source>
</evidence>
<gene>
    <name evidence="14" type="ORF">DCAR_0522240</name>
</gene>
<dbReference type="PRINTS" id="PR00723">
    <property type="entry name" value="SUBTILISIN"/>
</dbReference>
<dbReference type="InterPro" id="IPR034197">
    <property type="entry name" value="Peptidases_S8_3"/>
</dbReference>
<evidence type="ECO:0000256" key="1">
    <source>
        <dbReference type="ARBA" id="ARBA00004613"/>
    </source>
</evidence>
<dbReference type="InterPro" id="IPR010259">
    <property type="entry name" value="S8pro/Inhibitor_I9"/>
</dbReference>
<feature type="active site" description="Charge relay system" evidence="9">
    <location>
        <position position="219"/>
    </location>
</feature>
<reference evidence="14" key="1">
    <citation type="journal article" date="2016" name="Nat. Genet.">
        <title>A high-quality carrot genome assembly provides new insights into carotenoid accumulation and asterid genome evolution.</title>
        <authorList>
            <person name="Iorizzo M."/>
            <person name="Ellison S."/>
            <person name="Senalik D."/>
            <person name="Zeng P."/>
            <person name="Satapoomin P."/>
            <person name="Huang J."/>
            <person name="Bowman M."/>
            <person name="Iovene M."/>
            <person name="Sanseverino W."/>
            <person name="Cavagnaro P."/>
            <person name="Yildiz M."/>
            <person name="Macko-Podgorni A."/>
            <person name="Moranska E."/>
            <person name="Grzebelus E."/>
            <person name="Grzebelus D."/>
            <person name="Ashrafi H."/>
            <person name="Zheng Z."/>
            <person name="Cheng S."/>
            <person name="Spooner D."/>
            <person name="Van Deynze A."/>
            <person name="Simon P."/>
        </authorList>
    </citation>
    <scope>NUCLEOTIDE SEQUENCE</scope>
    <source>
        <tissue evidence="14">Leaf</tissue>
    </source>
</reference>
<feature type="domain" description="Subtilisin-like protease fibronectin type-III" evidence="13">
    <location>
        <begin position="650"/>
        <end position="753"/>
    </location>
</feature>
<keyword evidence="5 10" id="KW-0732">Signal</keyword>
<dbReference type="InterPro" id="IPR041469">
    <property type="entry name" value="Subtilisin-like_FN3"/>
</dbReference>
<dbReference type="PROSITE" id="PS00018">
    <property type="entry name" value="EF_HAND_1"/>
    <property type="match status" value="1"/>
</dbReference>
<evidence type="ECO:0000256" key="3">
    <source>
        <dbReference type="ARBA" id="ARBA00022525"/>
    </source>
</evidence>
<keyword evidence="4" id="KW-0645">Protease</keyword>
<organism evidence="14 15">
    <name type="scientific">Daucus carota subsp. sativus</name>
    <name type="common">Carrot</name>
    <dbReference type="NCBI Taxonomy" id="79200"/>
    <lineage>
        <taxon>Eukaryota</taxon>
        <taxon>Viridiplantae</taxon>
        <taxon>Streptophyta</taxon>
        <taxon>Embryophyta</taxon>
        <taxon>Tracheophyta</taxon>
        <taxon>Spermatophyta</taxon>
        <taxon>Magnoliopsida</taxon>
        <taxon>eudicotyledons</taxon>
        <taxon>Gunneridae</taxon>
        <taxon>Pentapetalae</taxon>
        <taxon>asterids</taxon>
        <taxon>campanulids</taxon>
        <taxon>Apiales</taxon>
        <taxon>Apiaceae</taxon>
        <taxon>Apioideae</taxon>
        <taxon>Scandiceae</taxon>
        <taxon>Daucinae</taxon>
        <taxon>Daucus</taxon>
        <taxon>Daucus sect. Daucus</taxon>
    </lineage>
</organism>
<protein>
    <recommendedName>
        <fullName evidence="16">EF-hand domain-containing protein</fullName>
    </recommendedName>
</protein>
<dbReference type="Pfam" id="PF00082">
    <property type="entry name" value="Peptidase_S8"/>
    <property type="match status" value="1"/>
</dbReference>
<evidence type="ECO:0000259" key="11">
    <source>
        <dbReference type="Pfam" id="PF00082"/>
    </source>
</evidence>
<dbReference type="InterPro" id="IPR045051">
    <property type="entry name" value="SBT"/>
</dbReference>
<keyword evidence="7" id="KW-0720">Serine protease</keyword>
<dbReference type="CDD" id="cd04852">
    <property type="entry name" value="Peptidases_S8_3"/>
    <property type="match status" value="1"/>
</dbReference>
<evidence type="ECO:0000256" key="7">
    <source>
        <dbReference type="ARBA" id="ARBA00022825"/>
    </source>
</evidence>
<evidence type="ECO:0000256" key="6">
    <source>
        <dbReference type="ARBA" id="ARBA00022801"/>
    </source>
</evidence>
<evidence type="ECO:0000256" key="10">
    <source>
        <dbReference type="SAM" id="SignalP"/>
    </source>
</evidence>
<keyword evidence="8" id="KW-0325">Glycoprotein</keyword>
<evidence type="ECO:0008006" key="16">
    <source>
        <dbReference type="Google" id="ProtNLM"/>
    </source>
</evidence>
<comment type="subcellular location">
    <subcellularLocation>
        <location evidence="1">Secreted</location>
    </subcellularLocation>
</comment>
<feature type="active site" description="Charge relay system" evidence="9">
    <location>
        <position position="538"/>
    </location>
</feature>
<comment type="similarity">
    <text evidence="2">Belongs to the peptidase S8 family.</text>
</comment>
<evidence type="ECO:0000313" key="14">
    <source>
        <dbReference type="EMBL" id="WOH02850.1"/>
    </source>
</evidence>
<feature type="chain" id="PRO_5041932133" description="EF-hand domain-containing protein" evidence="10">
    <location>
        <begin position="28"/>
        <end position="765"/>
    </location>
</feature>
<evidence type="ECO:0000259" key="12">
    <source>
        <dbReference type="Pfam" id="PF05922"/>
    </source>
</evidence>
<dbReference type="FunFam" id="3.40.50.200:FF:000006">
    <property type="entry name" value="Subtilisin-like protease SBT1.5"/>
    <property type="match status" value="1"/>
</dbReference>
<dbReference type="Proteomes" id="UP000077755">
    <property type="component" value="Chromosome 5"/>
</dbReference>
<dbReference type="KEGG" id="dcr:108223807"/>